<organism evidence="2">
    <name type="scientific">Sipha flava</name>
    <name type="common">yellow sugarcane aphid</name>
    <dbReference type="NCBI Taxonomy" id="143950"/>
    <lineage>
        <taxon>Eukaryota</taxon>
        <taxon>Metazoa</taxon>
        <taxon>Ecdysozoa</taxon>
        <taxon>Arthropoda</taxon>
        <taxon>Hexapoda</taxon>
        <taxon>Insecta</taxon>
        <taxon>Pterygota</taxon>
        <taxon>Neoptera</taxon>
        <taxon>Paraneoptera</taxon>
        <taxon>Hemiptera</taxon>
        <taxon>Sternorrhyncha</taxon>
        <taxon>Aphidomorpha</taxon>
        <taxon>Aphidoidea</taxon>
        <taxon>Aphididae</taxon>
        <taxon>Sipha</taxon>
    </lineage>
</organism>
<dbReference type="InterPro" id="IPR024445">
    <property type="entry name" value="Tnp_ISXO2-like"/>
</dbReference>
<dbReference type="AlphaFoldDB" id="A0A2S2PWR0"/>
<accession>A0A2S2PWR0</accession>
<gene>
    <name evidence="2" type="ORF">g.129255</name>
</gene>
<dbReference type="InterPro" id="IPR053164">
    <property type="entry name" value="IS1016-like_transposase"/>
</dbReference>
<protein>
    <recommendedName>
        <fullName evidence="1">ISXO2-like transposase domain-containing protein</fullName>
    </recommendedName>
</protein>
<reference evidence="2" key="1">
    <citation type="submission" date="2018-04" db="EMBL/GenBank/DDBJ databases">
        <title>Transcriptome assembly of Sipha flava.</title>
        <authorList>
            <person name="Scully E.D."/>
            <person name="Geib S.M."/>
            <person name="Palmer N.A."/>
            <person name="Koch K."/>
            <person name="Bradshaw J."/>
            <person name="Heng-Moss T."/>
            <person name="Sarath G."/>
        </authorList>
    </citation>
    <scope>NUCLEOTIDE SEQUENCE</scope>
</reference>
<dbReference type="OrthoDB" id="6579350at2759"/>
<sequence>MVLDTQRGQWRCHLRSCRAEKGLKTNNWIQSAKVKLPTIVHLIYGWAHELTSVEFCKHEFGMSKSTVVDWNNFMRVVCVWKISQGDSKIGGVGCIVEIDESLFVRRKNNAGRILPQQWVFGGICRETNECFVVCVPDRLENTLMPIICERIRVGLTIISDSWRAYNNIQQTDHYTHLTVNHKYNFVDPISGAHTQNVERMWGSAKWGNKKHRGTKRNFLDSYLSEFMWGSKLNGRDPFKKMLKDIAEFWPPA</sequence>
<dbReference type="EMBL" id="GGMS01000733">
    <property type="protein sequence ID" value="MBY69936.1"/>
    <property type="molecule type" value="Transcribed_RNA"/>
</dbReference>
<proteinExistence type="predicted"/>
<evidence type="ECO:0000313" key="2">
    <source>
        <dbReference type="EMBL" id="MBY69936.1"/>
    </source>
</evidence>
<dbReference type="NCBIfam" id="NF033547">
    <property type="entry name" value="transpos_IS1595"/>
    <property type="match status" value="1"/>
</dbReference>
<evidence type="ECO:0000259" key="1">
    <source>
        <dbReference type="SMART" id="SM01126"/>
    </source>
</evidence>
<name>A0A2S2PWR0_9HEMI</name>
<dbReference type="PANTHER" id="PTHR47163">
    <property type="entry name" value="DDE_TNP_IS1595 DOMAIN-CONTAINING PROTEIN"/>
    <property type="match status" value="1"/>
</dbReference>
<dbReference type="SMART" id="SM01126">
    <property type="entry name" value="DDE_Tnp_IS1595"/>
    <property type="match status" value="1"/>
</dbReference>
<dbReference type="Pfam" id="PF12762">
    <property type="entry name" value="DDE_Tnp_IS1595"/>
    <property type="match status" value="1"/>
</dbReference>
<feature type="domain" description="ISXO2-like transposase" evidence="1">
    <location>
        <begin position="88"/>
        <end position="233"/>
    </location>
</feature>
<dbReference type="PANTHER" id="PTHR47163:SF2">
    <property type="entry name" value="SI:DKEY-17M8.2"/>
    <property type="match status" value="1"/>
</dbReference>